<reference evidence="6 7" key="1">
    <citation type="submission" date="2021-01" db="EMBL/GenBank/DDBJ databases">
        <title>Whole genome shotgun sequence of Actinoplanes deccanensis NBRC 13994.</title>
        <authorList>
            <person name="Komaki H."/>
            <person name="Tamura T."/>
        </authorList>
    </citation>
    <scope>NUCLEOTIDE SEQUENCE [LARGE SCALE GENOMIC DNA]</scope>
    <source>
        <strain evidence="6 7">NBRC 13994</strain>
    </source>
</reference>
<dbReference type="Gene3D" id="1.10.8.60">
    <property type="match status" value="1"/>
</dbReference>
<dbReference type="Proteomes" id="UP000609879">
    <property type="component" value="Unassembled WGS sequence"/>
</dbReference>
<evidence type="ECO:0000313" key="7">
    <source>
        <dbReference type="Proteomes" id="UP000609879"/>
    </source>
</evidence>
<dbReference type="PANTHER" id="PTHR23073">
    <property type="entry name" value="26S PROTEASOME REGULATORY SUBUNIT"/>
    <property type="match status" value="1"/>
</dbReference>
<keyword evidence="2" id="KW-0547">Nucleotide-binding</keyword>
<dbReference type="SMART" id="SM00382">
    <property type="entry name" value="AAA"/>
    <property type="match status" value="1"/>
</dbReference>
<evidence type="ECO:0000313" key="6">
    <source>
        <dbReference type="EMBL" id="GID76074.1"/>
    </source>
</evidence>
<evidence type="ECO:0000256" key="1">
    <source>
        <dbReference type="ARBA" id="ARBA00006914"/>
    </source>
</evidence>
<dbReference type="InterPro" id="IPR041569">
    <property type="entry name" value="AAA_lid_3"/>
</dbReference>
<feature type="region of interest" description="Disordered" evidence="4">
    <location>
        <begin position="284"/>
        <end position="308"/>
    </location>
</feature>
<dbReference type="EMBL" id="BOMI01000090">
    <property type="protein sequence ID" value="GID76074.1"/>
    <property type="molecule type" value="Genomic_DNA"/>
</dbReference>
<dbReference type="Pfam" id="PF00004">
    <property type="entry name" value="AAA"/>
    <property type="match status" value="1"/>
</dbReference>
<keyword evidence="7" id="KW-1185">Reference proteome</keyword>
<dbReference type="CDD" id="cd19481">
    <property type="entry name" value="RecA-like_protease"/>
    <property type="match status" value="1"/>
</dbReference>
<dbReference type="InterPro" id="IPR027417">
    <property type="entry name" value="P-loop_NTPase"/>
</dbReference>
<keyword evidence="3" id="KW-0067">ATP-binding</keyword>
<dbReference type="Pfam" id="PF17862">
    <property type="entry name" value="AAA_lid_3"/>
    <property type="match status" value="1"/>
</dbReference>
<comment type="similarity">
    <text evidence="1">Belongs to the AAA ATPase family.</text>
</comment>
<dbReference type="RefSeq" id="WP_203767877.1">
    <property type="nucleotide sequence ID" value="NZ_BAAABO010000007.1"/>
</dbReference>
<dbReference type="InterPro" id="IPR003959">
    <property type="entry name" value="ATPase_AAA_core"/>
</dbReference>
<feature type="domain" description="AAA+ ATPase" evidence="5">
    <location>
        <begin position="76"/>
        <end position="206"/>
    </location>
</feature>
<gene>
    <name evidence="6" type="ORF">Ade02nite_47150</name>
</gene>
<accession>A0ABQ3Y7W5</accession>
<proteinExistence type="inferred from homology"/>
<evidence type="ECO:0000256" key="2">
    <source>
        <dbReference type="ARBA" id="ARBA00022741"/>
    </source>
</evidence>
<evidence type="ECO:0000256" key="4">
    <source>
        <dbReference type="SAM" id="MobiDB-lite"/>
    </source>
</evidence>
<organism evidence="6 7">
    <name type="scientific">Paractinoplanes deccanensis</name>
    <dbReference type="NCBI Taxonomy" id="113561"/>
    <lineage>
        <taxon>Bacteria</taxon>
        <taxon>Bacillati</taxon>
        <taxon>Actinomycetota</taxon>
        <taxon>Actinomycetes</taxon>
        <taxon>Micromonosporales</taxon>
        <taxon>Micromonosporaceae</taxon>
        <taxon>Paractinoplanes</taxon>
    </lineage>
</organism>
<evidence type="ECO:0000256" key="3">
    <source>
        <dbReference type="ARBA" id="ARBA00022840"/>
    </source>
</evidence>
<feature type="compositionally biased region" description="Basic and acidic residues" evidence="4">
    <location>
        <begin position="284"/>
        <end position="294"/>
    </location>
</feature>
<dbReference type="SUPFAM" id="SSF52540">
    <property type="entry name" value="P-loop containing nucleoside triphosphate hydrolases"/>
    <property type="match status" value="1"/>
</dbReference>
<dbReference type="InterPro" id="IPR050221">
    <property type="entry name" value="26S_Proteasome_ATPase"/>
</dbReference>
<evidence type="ECO:0000259" key="5">
    <source>
        <dbReference type="SMART" id="SM00382"/>
    </source>
</evidence>
<dbReference type="Gene3D" id="3.40.50.300">
    <property type="entry name" value="P-loop containing nucleotide triphosphate hydrolases"/>
    <property type="match status" value="1"/>
</dbReference>
<comment type="caution">
    <text evidence="6">The sequence shown here is derived from an EMBL/GenBank/DDBJ whole genome shotgun (WGS) entry which is preliminary data.</text>
</comment>
<dbReference type="InterPro" id="IPR003593">
    <property type="entry name" value="AAA+_ATPase"/>
</dbReference>
<sequence length="308" mass="33883">MTGPWKRITPATADAVPPPAPEELAQFEARKPMRSLDELIVAEPVRHRLDLALRLIQNHETLYHHWNLKAIDPYRRGTAVNLYGPPGTGKSLAAECLASHLGRRFIDVDYAEIESRYVGDTPKNIVRCFAAAERDDAVLIFNEADSILGSRLSNVTQSGDHSVNVSRAVMLSQLDRFAGLVVFTSNFPKNYDVAFVRRIIAHVRIPLPDEPTRARLWDTLLPAALPLAPDVDRAALAAHSEGFSGGELVNVVLGAAGAAVSRAGDERRLTQRDLLDELENIRRAKSEVGKDHEPPVLVSWESAGDVSR</sequence>
<protein>
    <recommendedName>
        <fullName evidence="5">AAA+ ATPase domain-containing protein</fullName>
    </recommendedName>
</protein>
<name>A0ABQ3Y7W5_9ACTN</name>